<dbReference type="Proteomes" id="UP000006906">
    <property type="component" value="Chromosome 10"/>
</dbReference>
<feature type="domain" description="Peptidase S1" evidence="4">
    <location>
        <begin position="158"/>
        <end position="439"/>
    </location>
</feature>
<dbReference type="Gene3D" id="2.40.10.10">
    <property type="entry name" value="Trypsin-like serine proteases"/>
    <property type="match status" value="1"/>
</dbReference>
<dbReference type="GeneID" id="5724174"/>
<protein>
    <recommendedName>
        <fullName evidence="4">Peptidase S1 domain-containing protein</fullName>
    </recommendedName>
</protein>
<feature type="compositionally biased region" description="Polar residues" evidence="3">
    <location>
        <begin position="114"/>
        <end position="136"/>
    </location>
</feature>
<dbReference type="SUPFAM" id="SSF50494">
    <property type="entry name" value="Trypsin-like serine proteases"/>
    <property type="match status" value="1"/>
</dbReference>
<evidence type="ECO:0000259" key="4">
    <source>
        <dbReference type="PROSITE" id="PS50240"/>
    </source>
</evidence>
<dbReference type="AlphaFoldDB" id="A0A2K3DC46"/>
<dbReference type="RefSeq" id="XP_042920620.1">
    <property type="nucleotide sequence ID" value="XM_043067223.1"/>
</dbReference>
<dbReference type="Pfam" id="PF00089">
    <property type="entry name" value="Trypsin"/>
    <property type="match status" value="2"/>
</dbReference>
<sequence>MRVGGDSNNSSGSSTSSAAAASARTTAELPNTGSSSLTPSAGSAGRMRGGSEHTPQGRSGGGGAAGSGGRHKQQKQHATAAAAACVLAVLCALSGTGLAARSSSEVSAGGSGDAGQSNAGSRRAQTQPPHLQTPNSQQPQQPPRLGGGASRAPPRLLIQGGAKAAAGAYPFVAVVSRLDGSYLCAGSLVHPRLVLTAAHCVTPAVGGTANPRVHLGLDRLEPGATIENRGARLMAAGAAALAALVGLGSTGGVAGGPALATRSLPHPRYNPGNFDFDAALLVLERDAPAGARVVRLPDPAGDLPQSAAGGGDPGLTVLGWGSTEMGVLSQDLRSADVRPLPVATCGLLFGPYGTVMTPRMMCMTGRTCAGDSGGPLVLRGSGGGRGRGGNMDDDFTLLGHVSFGFPRSKGQGCPAPNPATVFANLRDPGISDWVRNVMAQLQQQSAGGVGGGGSSSGFDGLGAGLEAMLQAAADAQEQQAAAAAAAGGGADGGGGGAGARQQAQQGHHR</sequence>
<dbReference type="PROSITE" id="PS50240">
    <property type="entry name" value="TRYPSIN_DOM"/>
    <property type="match status" value="1"/>
</dbReference>
<gene>
    <name evidence="5" type="ORF">CHLRE_10g464400v5</name>
</gene>
<feature type="compositionally biased region" description="Low complexity" evidence="3">
    <location>
        <begin position="499"/>
        <end position="509"/>
    </location>
</feature>
<feature type="region of interest" description="Disordered" evidence="3">
    <location>
        <begin position="102"/>
        <end position="154"/>
    </location>
</feature>
<feature type="compositionally biased region" description="Gly residues" evidence="3">
    <location>
        <begin position="58"/>
        <end position="68"/>
    </location>
</feature>
<accession>A0A2K3DC46</accession>
<dbReference type="KEGG" id="cre:CHLRE_10g464400v5"/>
<dbReference type="GO" id="GO:0006508">
    <property type="term" value="P:proteolysis"/>
    <property type="evidence" value="ECO:0007669"/>
    <property type="project" value="InterPro"/>
</dbReference>
<dbReference type="InterPro" id="IPR001254">
    <property type="entry name" value="Trypsin_dom"/>
</dbReference>
<feature type="compositionally biased region" description="Gly residues" evidence="3">
    <location>
        <begin position="486"/>
        <end position="498"/>
    </location>
</feature>
<dbReference type="InterPro" id="IPR001314">
    <property type="entry name" value="Peptidase_S1A"/>
</dbReference>
<feature type="compositionally biased region" description="Low complexity" evidence="3">
    <location>
        <begin position="7"/>
        <end position="27"/>
    </location>
</feature>
<reference evidence="5 6" key="1">
    <citation type="journal article" date="2007" name="Science">
        <title>The Chlamydomonas genome reveals the evolution of key animal and plant functions.</title>
        <authorList>
            <person name="Merchant S.S."/>
            <person name="Prochnik S.E."/>
            <person name="Vallon O."/>
            <person name="Harris E.H."/>
            <person name="Karpowicz S.J."/>
            <person name="Witman G.B."/>
            <person name="Terry A."/>
            <person name="Salamov A."/>
            <person name="Fritz-Laylin L.K."/>
            <person name="Marechal-Drouard L."/>
            <person name="Marshall W.F."/>
            <person name="Qu L.H."/>
            <person name="Nelson D.R."/>
            <person name="Sanderfoot A.A."/>
            <person name="Spalding M.H."/>
            <person name="Kapitonov V.V."/>
            <person name="Ren Q."/>
            <person name="Ferris P."/>
            <person name="Lindquist E."/>
            <person name="Shapiro H."/>
            <person name="Lucas S.M."/>
            <person name="Grimwood J."/>
            <person name="Schmutz J."/>
            <person name="Cardol P."/>
            <person name="Cerutti H."/>
            <person name="Chanfreau G."/>
            <person name="Chen C.L."/>
            <person name="Cognat V."/>
            <person name="Croft M.T."/>
            <person name="Dent R."/>
            <person name="Dutcher S."/>
            <person name="Fernandez E."/>
            <person name="Fukuzawa H."/>
            <person name="Gonzalez-Ballester D."/>
            <person name="Gonzalez-Halphen D."/>
            <person name="Hallmann A."/>
            <person name="Hanikenne M."/>
            <person name="Hippler M."/>
            <person name="Inwood W."/>
            <person name="Jabbari K."/>
            <person name="Kalanon M."/>
            <person name="Kuras R."/>
            <person name="Lefebvre P.A."/>
            <person name="Lemaire S.D."/>
            <person name="Lobanov A.V."/>
            <person name="Lohr M."/>
            <person name="Manuell A."/>
            <person name="Meier I."/>
            <person name="Mets L."/>
            <person name="Mittag M."/>
            <person name="Mittelmeier T."/>
            <person name="Moroney J.V."/>
            <person name="Moseley J."/>
            <person name="Napoli C."/>
            <person name="Nedelcu A.M."/>
            <person name="Niyogi K."/>
            <person name="Novoselov S.V."/>
            <person name="Paulsen I.T."/>
            <person name="Pazour G."/>
            <person name="Purton S."/>
            <person name="Ral J.P."/>
            <person name="Riano-Pachon D.M."/>
            <person name="Riekhof W."/>
            <person name="Rymarquis L."/>
            <person name="Schroda M."/>
            <person name="Stern D."/>
            <person name="Umen J."/>
            <person name="Willows R."/>
            <person name="Wilson N."/>
            <person name="Zimmer S.L."/>
            <person name="Allmer J."/>
            <person name="Balk J."/>
            <person name="Bisova K."/>
            <person name="Chen C.J."/>
            <person name="Elias M."/>
            <person name="Gendler K."/>
            <person name="Hauser C."/>
            <person name="Lamb M.R."/>
            <person name="Ledford H."/>
            <person name="Long J.C."/>
            <person name="Minagawa J."/>
            <person name="Page M.D."/>
            <person name="Pan J."/>
            <person name="Pootakham W."/>
            <person name="Roje S."/>
            <person name="Rose A."/>
            <person name="Stahlberg E."/>
            <person name="Terauchi A.M."/>
            <person name="Yang P."/>
            <person name="Ball S."/>
            <person name="Bowler C."/>
            <person name="Dieckmann C.L."/>
            <person name="Gladyshev V.N."/>
            <person name="Green P."/>
            <person name="Jorgensen R."/>
            <person name="Mayfield S."/>
            <person name="Mueller-Roeber B."/>
            <person name="Rajamani S."/>
            <person name="Sayre R.T."/>
            <person name="Brokstein P."/>
            <person name="Dubchak I."/>
            <person name="Goodstein D."/>
            <person name="Hornick L."/>
            <person name="Huang Y.W."/>
            <person name="Jhaveri J."/>
            <person name="Luo Y."/>
            <person name="Martinez D."/>
            <person name="Ngau W.C."/>
            <person name="Otillar B."/>
            <person name="Poliakov A."/>
            <person name="Porter A."/>
            <person name="Szajkowski L."/>
            <person name="Werner G."/>
            <person name="Zhou K."/>
            <person name="Grigoriev I.V."/>
            <person name="Rokhsar D.S."/>
            <person name="Grossman A.R."/>
        </authorList>
    </citation>
    <scope>NUCLEOTIDE SEQUENCE [LARGE SCALE GENOMIC DNA]</scope>
    <source>
        <strain evidence="6">CC-503</strain>
    </source>
</reference>
<dbReference type="PRINTS" id="PR00722">
    <property type="entry name" value="CHYMOTRYPSIN"/>
</dbReference>
<evidence type="ECO:0000313" key="6">
    <source>
        <dbReference type="Proteomes" id="UP000006906"/>
    </source>
</evidence>
<proteinExistence type="inferred from homology"/>
<dbReference type="InterPro" id="IPR050430">
    <property type="entry name" value="Peptidase_S1"/>
</dbReference>
<dbReference type="SMART" id="SM00020">
    <property type="entry name" value="Tryp_SPc"/>
    <property type="match status" value="1"/>
</dbReference>
<dbReference type="CDD" id="cd00190">
    <property type="entry name" value="Tryp_SPc"/>
    <property type="match status" value="1"/>
</dbReference>
<feature type="region of interest" description="Disordered" evidence="3">
    <location>
        <begin position="483"/>
        <end position="509"/>
    </location>
</feature>
<evidence type="ECO:0000313" key="5">
    <source>
        <dbReference type="EMBL" id="PNW78106.1"/>
    </source>
</evidence>
<dbReference type="InterPro" id="IPR043504">
    <property type="entry name" value="Peptidase_S1_PA_chymotrypsin"/>
</dbReference>
<dbReference type="PROSITE" id="PS00134">
    <property type="entry name" value="TRYPSIN_HIS"/>
    <property type="match status" value="1"/>
</dbReference>
<dbReference type="PANTHER" id="PTHR24276:SF98">
    <property type="entry name" value="FI18310P1-RELATED"/>
    <property type="match status" value="1"/>
</dbReference>
<dbReference type="STRING" id="3055.A0A2K3DC46"/>
<comment type="similarity">
    <text evidence="1">Belongs to the peptidase S1 family.</text>
</comment>
<organism evidence="5 6">
    <name type="scientific">Chlamydomonas reinhardtii</name>
    <name type="common">Chlamydomonas smithii</name>
    <dbReference type="NCBI Taxonomy" id="3055"/>
    <lineage>
        <taxon>Eukaryota</taxon>
        <taxon>Viridiplantae</taxon>
        <taxon>Chlorophyta</taxon>
        <taxon>core chlorophytes</taxon>
        <taxon>Chlorophyceae</taxon>
        <taxon>CS clade</taxon>
        <taxon>Chlamydomonadales</taxon>
        <taxon>Chlamydomonadaceae</taxon>
        <taxon>Chlamydomonas</taxon>
    </lineage>
</organism>
<evidence type="ECO:0000256" key="2">
    <source>
        <dbReference type="ARBA" id="ARBA00023157"/>
    </source>
</evidence>
<dbReference type="InterPro" id="IPR009003">
    <property type="entry name" value="Peptidase_S1_PA"/>
</dbReference>
<dbReference type="EMBL" id="CM008971">
    <property type="protein sequence ID" value="PNW78106.1"/>
    <property type="molecule type" value="Genomic_DNA"/>
</dbReference>
<dbReference type="PANTHER" id="PTHR24276">
    <property type="entry name" value="POLYSERASE-RELATED"/>
    <property type="match status" value="1"/>
</dbReference>
<keyword evidence="6" id="KW-1185">Reference proteome</keyword>
<dbReference type="OrthoDB" id="543757at2759"/>
<dbReference type="PaxDb" id="3055-EDP08114"/>
<dbReference type="Gramene" id="PNW78106">
    <property type="protein sequence ID" value="PNW78106"/>
    <property type="gene ID" value="CHLRE_10g464400v5"/>
</dbReference>
<keyword evidence="2" id="KW-1015">Disulfide bond</keyword>
<evidence type="ECO:0000256" key="1">
    <source>
        <dbReference type="ARBA" id="ARBA00007664"/>
    </source>
</evidence>
<dbReference type="GO" id="GO:0004252">
    <property type="term" value="F:serine-type endopeptidase activity"/>
    <property type="evidence" value="ECO:0007669"/>
    <property type="project" value="InterPro"/>
</dbReference>
<feature type="region of interest" description="Disordered" evidence="3">
    <location>
        <begin position="1"/>
        <end position="75"/>
    </location>
</feature>
<dbReference type="InParanoid" id="A0A2K3DC46"/>
<evidence type="ECO:0000256" key="3">
    <source>
        <dbReference type="SAM" id="MobiDB-lite"/>
    </source>
</evidence>
<name>A0A2K3DC46_CHLRE</name>
<dbReference type="InterPro" id="IPR018114">
    <property type="entry name" value="TRYPSIN_HIS"/>
</dbReference>
<feature type="compositionally biased region" description="Polar residues" evidence="3">
    <location>
        <begin position="28"/>
        <end position="39"/>
    </location>
</feature>